<dbReference type="AlphaFoldDB" id="A0AAE0KKY5"/>
<evidence type="ECO:0000259" key="1">
    <source>
        <dbReference type="PROSITE" id="PS50181"/>
    </source>
</evidence>
<reference evidence="2" key="2">
    <citation type="submission" date="2023-06" db="EMBL/GenBank/DDBJ databases">
        <authorList>
            <consortium name="Lawrence Berkeley National Laboratory"/>
            <person name="Haridas S."/>
            <person name="Hensen N."/>
            <person name="Bonometti L."/>
            <person name="Westerberg I."/>
            <person name="Brannstrom I.O."/>
            <person name="Guillou S."/>
            <person name="Cros-Aarteil S."/>
            <person name="Calhoun S."/>
            <person name="Kuo A."/>
            <person name="Mondo S."/>
            <person name="Pangilinan J."/>
            <person name="Riley R."/>
            <person name="Labutti K."/>
            <person name="Andreopoulos B."/>
            <person name="Lipzen A."/>
            <person name="Chen C."/>
            <person name="Yanf M."/>
            <person name="Daum C."/>
            <person name="Ng V."/>
            <person name="Clum A."/>
            <person name="Steindorff A."/>
            <person name="Ohm R."/>
            <person name="Martin F."/>
            <person name="Silar P."/>
            <person name="Natvig D."/>
            <person name="Lalanne C."/>
            <person name="Gautier V."/>
            <person name="Ament-Velasquez S.L."/>
            <person name="Kruys A."/>
            <person name="Hutchinson M.I."/>
            <person name="Powell A.J."/>
            <person name="Barry K."/>
            <person name="Miller A.N."/>
            <person name="Grigoriev I.V."/>
            <person name="Debuchy R."/>
            <person name="Gladieux P."/>
            <person name="Thoren M.H."/>
            <person name="Johannesson H."/>
        </authorList>
    </citation>
    <scope>NUCLEOTIDE SEQUENCE</scope>
    <source>
        <strain evidence="2">CBS 958.72</strain>
    </source>
</reference>
<dbReference type="SUPFAM" id="SSF81383">
    <property type="entry name" value="F-box domain"/>
    <property type="match status" value="1"/>
</dbReference>
<evidence type="ECO:0000313" key="2">
    <source>
        <dbReference type="EMBL" id="KAK3378653.1"/>
    </source>
</evidence>
<dbReference type="SMART" id="SM00256">
    <property type="entry name" value="FBOX"/>
    <property type="match status" value="1"/>
</dbReference>
<accession>A0AAE0KKY5</accession>
<dbReference type="Proteomes" id="UP001287356">
    <property type="component" value="Unassembled WGS sequence"/>
</dbReference>
<proteinExistence type="predicted"/>
<dbReference type="Pfam" id="PF00646">
    <property type="entry name" value="F-box"/>
    <property type="match status" value="1"/>
</dbReference>
<evidence type="ECO:0000313" key="3">
    <source>
        <dbReference type="Proteomes" id="UP001287356"/>
    </source>
</evidence>
<dbReference type="PROSITE" id="PS50181">
    <property type="entry name" value="FBOX"/>
    <property type="match status" value="1"/>
</dbReference>
<dbReference type="EMBL" id="JAULSN010000002">
    <property type="protein sequence ID" value="KAK3378653.1"/>
    <property type="molecule type" value="Genomic_DNA"/>
</dbReference>
<organism evidence="2 3">
    <name type="scientific">Lasiosphaeria ovina</name>
    <dbReference type="NCBI Taxonomy" id="92902"/>
    <lineage>
        <taxon>Eukaryota</taxon>
        <taxon>Fungi</taxon>
        <taxon>Dikarya</taxon>
        <taxon>Ascomycota</taxon>
        <taxon>Pezizomycotina</taxon>
        <taxon>Sordariomycetes</taxon>
        <taxon>Sordariomycetidae</taxon>
        <taxon>Sordariales</taxon>
        <taxon>Lasiosphaeriaceae</taxon>
        <taxon>Lasiosphaeria</taxon>
    </lineage>
</organism>
<dbReference type="CDD" id="cd09917">
    <property type="entry name" value="F-box_SF"/>
    <property type="match status" value="1"/>
</dbReference>
<gene>
    <name evidence="2" type="ORF">B0T24DRAFT_674498</name>
</gene>
<name>A0AAE0KKY5_9PEZI</name>
<sequence>MLPVCLRSEVEYGVGPNPDKRDAVIRAATYRRPEYDNAGISFSPSTLEAVRSSLRLQFPPVQQQRGSSFSMLESLPLELLCDVFTSLDIEAILNLRQVSHRLREAVGAVPAYEFATEHGLDAVLALFWSGLGPHFTLHDVNNALRTEYCAVPRCGRFGHFVFLPTLNRVCFECLGHERQFSLLLLSKADIAESHSSEKSEPVHVMHTLPGFYSERKRKYHKQRHHIVAELDSVKPRDPGRGHYGWPCSNRYLAAIALPFLECSGSQVRSHHTVFCKGCVFARDNKLGPTGRARWLHGRTKTLPLLVNRMYDHRTYFEHFKWCRQAQILWDSGKEIDSLSS</sequence>
<reference evidence="2" key="1">
    <citation type="journal article" date="2023" name="Mol. Phylogenet. Evol.">
        <title>Genome-scale phylogeny and comparative genomics of the fungal order Sordariales.</title>
        <authorList>
            <person name="Hensen N."/>
            <person name="Bonometti L."/>
            <person name="Westerberg I."/>
            <person name="Brannstrom I.O."/>
            <person name="Guillou S."/>
            <person name="Cros-Aarteil S."/>
            <person name="Calhoun S."/>
            <person name="Haridas S."/>
            <person name="Kuo A."/>
            <person name="Mondo S."/>
            <person name="Pangilinan J."/>
            <person name="Riley R."/>
            <person name="LaButti K."/>
            <person name="Andreopoulos B."/>
            <person name="Lipzen A."/>
            <person name="Chen C."/>
            <person name="Yan M."/>
            <person name="Daum C."/>
            <person name="Ng V."/>
            <person name="Clum A."/>
            <person name="Steindorff A."/>
            <person name="Ohm R.A."/>
            <person name="Martin F."/>
            <person name="Silar P."/>
            <person name="Natvig D.O."/>
            <person name="Lalanne C."/>
            <person name="Gautier V."/>
            <person name="Ament-Velasquez S.L."/>
            <person name="Kruys A."/>
            <person name="Hutchinson M.I."/>
            <person name="Powell A.J."/>
            <person name="Barry K."/>
            <person name="Miller A.N."/>
            <person name="Grigoriev I.V."/>
            <person name="Debuchy R."/>
            <person name="Gladieux P."/>
            <person name="Hiltunen Thoren M."/>
            <person name="Johannesson H."/>
        </authorList>
    </citation>
    <scope>NUCLEOTIDE SEQUENCE</scope>
    <source>
        <strain evidence="2">CBS 958.72</strain>
    </source>
</reference>
<feature type="domain" description="F-box" evidence="1">
    <location>
        <begin position="69"/>
        <end position="115"/>
    </location>
</feature>
<dbReference type="InterPro" id="IPR036047">
    <property type="entry name" value="F-box-like_dom_sf"/>
</dbReference>
<protein>
    <recommendedName>
        <fullName evidence="1">F-box domain-containing protein</fullName>
    </recommendedName>
</protein>
<dbReference type="InterPro" id="IPR001810">
    <property type="entry name" value="F-box_dom"/>
</dbReference>
<keyword evidence="3" id="KW-1185">Reference proteome</keyword>
<comment type="caution">
    <text evidence="2">The sequence shown here is derived from an EMBL/GenBank/DDBJ whole genome shotgun (WGS) entry which is preliminary data.</text>
</comment>